<proteinExistence type="predicted"/>
<dbReference type="PROSITE" id="PS51085">
    <property type="entry name" value="2FE2S_FER_2"/>
    <property type="match status" value="1"/>
</dbReference>
<evidence type="ECO:0000256" key="6">
    <source>
        <dbReference type="ARBA" id="ARBA00023014"/>
    </source>
</evidence>
<dbReference type="Pfam" id="PF00111">
    <property type="entry name" value="Fer2"/>
    <property type="match status" value="1"/>
</dbReference>
<evidence type="ECO:0000256" key="3">
    <source>
        <dbReference type="ARBA" id="ARBA00022714"/>
    </source>
</evidence>
<dbReference type="Pfam" id="PF00355">
    <property type="entry name" value="Rieske"/>
    <property type="match status" value="1"/>
</dbReference>
<accession>A0A559TGZ8</accession>
<dbReference type="Gene3D" id="3.10.20.30">
    <property type="match status" value="1"/>
</dbReference>
<dbReference type="GO" id="GO:0046872">
    <property type="term" value="F:metal ion binding"/>
    <property type="evidence" value="ECO:0007669"/>
    <property type="project" value="UniProtKB-KW"/>
</dbReference>
<dbReference type="Gene3D" id="2.102.10.10">
    <property type="entry name" value="Rieske [2Fe-2S] iron-sulphur domain"/>
    <property type="match status" value="1"/>
</dbReference>
<dbReference type="SUPFAM" id="SSF50022">
    <property type="entry name" value="ISP domain"/>
    <property type="match status" value="1"/>
</dbReference>
<dbReference type="Gene3D" id="3.30.70.1230">
    <property type="entry name" value="Nucleotide cyclase"/>
    <property type="match status" value="1"/>
</dbReference>
<feature type="domain" description="Guanylate cyclase" evidence="8">
    <location>
        <begin position="129"/>
        <end position="260"/>
    </location>
</feature>
<feature type="domain" description="2Fe-2S ferredoxin-type" evidence="9">
    <location>
        <begin position="10"/>
        <end position="104"/>
    </location>
</feature>
<organism evidence="11 12">
    <name type="scientific">Rhizobium mongolense USDA 1844</name>
    <dbReference type="NCBI Taxonomy" id="1079460"/>
    <lineage>
        <taxon>Bacteria</taxon>
        <taxon>Pseudomonadati</taxon>
        <taxon>Pseudomonadota</taxon>
        <taxon>Alphaproteobacteria</taxon>
        <taxon>Hyphomicrobiales</taxon>
        <taxon>Rhizobiaceae</taxon>
        <taxon>Rhizobium/Agrobacterium group</taxon>
        <taxon>Rhizobium</taxon>
    </lineage>
</organism>
<dbReference type="AlphaFoldDB" id="A0A559TGZ8"/>
<sequence>MARAVFWTMIKVTALPDQMNFEVAAGETLLEAALRSGVPFAHACGGRAKCSTCRVWVLDGVEGCPNRNRDESLMAERLRLADEVRLACQLKPEGELRVRRLVLDETDLIITSQLLSSAETRSGESKQVAVFFSDVADFTKLSEQLSPYDVMYLLNRYFAQVGDIIERNGGFIDNFIGDGLMAIFGIDDQRDAPLRAVNAAIQTIATVDRLKPFFASMYGIDFDIRIGLHYGEAVIGTLGFGGNQRLTAVGNVVNLASRIEAANKDAGTRLLISEALHGQIADKVEVGDFVRVRLRGSCERTSLFEVIRLKPECDAELNARQPRETIRHAGRRWVRAFPEDELQPHERRILDFEDYDIVVVRGTDSYCAFNNACPHLHLPFYERRKPAEVKTLNLPHTESTITSDHGLVCRWHQSCFDLFSGEIRNWAQLQQDGTAPGYEHTGDISKNPTRLTVYPCRIQDGCLWIGLD</sequence>
<dbReference type="InterPro" id="IPR001054">
    <property type="entry name" value="A/G_cyclase"/>
</dbReference>
<evidence type="ECO:0000256" key="5">
    <source>
        <dbReference type="ARBA" id="ARBA00023004"/>
    </source>
</evidence>
<evidence type="ECO:0000313" key="12">
    <source>
        <dbReference type="Proteomes" id="UP000319824"/>
    </source>
</evidence>
<dbReference type="GO" id="GO:0051537">
    <property type="term" value="F:2 iron, 2 sulfur cluster binding"/>
    <property type="evidence" value="ECO:0007669"/>
    <property type="project" value="UniProtKB-KW"/>
</dbReference>
<evidence type="ECO:0000259" key="9">
    <source>
        <dbReference type="PROSITE" id="PS51085"/>
    </source>
</evidence>
<evidence type="ECO:0000259" key="10">
    <source>
        <dbReference type="PROSITE" id="PS51296"/>
    </source>
</evidence>
<dbReference type="GO" id="GO:0006171">
    <property type="term" value="P:cAMP biosynthetic process"/>
    <property type="evidence" value="ECO:0007669"/>
    <property type="project" value="TreeGrafter"/>
</dbReference>
<dbReference type="GO" id="GO:0005886">
    <property type="term" value="C:plasma membrane"/>
    <property type="evidence" value="ECO:0007669"/>
    <property type="project" value="UniProtKB-SubCell"/>
</dbReference>
<dbReference type="Pfam" id="PF00211">
    <property type="entry name" value="Guanylate_cyc"/>
    <property type="match status" value="1"/>
</dbReference>
<keyword evidence="2" id="KW-1003">Cell membrane</keyword>
<comment type="caution">
    <text evidence="11">The sequence shown here is derived from an EMBL/GenBank/DDBJ whole genome shotgun (WGS) entry which is preliminary data.</text>
</comment>
<evidence type="ECO:0000259" key="8">
    <source>
        <dbReference type="PROSITE" id="PS50125"/>
    </source>
</evidence>
<gene>
    <name evidence="11" type="ORF">BCL32_2168</name>
</gene>
<protein>
    <submittedName>
        <fullName evidence="11">Class 3 adenylate cyclase</fullName>
    </submittedName>
</protein>
<feature type="domain" description="Rieske" evidence="10">
    <location>
        <begin position="334"/>
        <end position="465"/>
    </location>
</feature>
<comment type="subcellular location">
    <subcellularLocation>
        <location evidence="1">Cell membrane</location>
        <topology evidence="1">Multi-pass membrane protein</topology>
    </subcellularLocation>
</comment>
<dbReference type="PANTHER" id="PTHR43081">
    <property type="entry name" value="ADENYLATE CYCLASE, TERMINAL-DIFFERENTIATION SPECIFIC-RELATED"/>
    <property type="match status" value="1"/>
</dbReference>
<dbReference type="SMART" id="SM00044">
    <property type="entry name" value="CYCc"/>
    <property type="match status" value="1"/>
</dbReference>
<keyword evidence="4" id="KW-0479">Metal-binding</keyword>
<dbReference type="InterPro" id="IPR012675">
    <property type="entry name" value="Beta-grasp_dom_sf"/>
</dbReference>
<keyword evidence="7" id="KW-0472">Membrane</keyword>
<dbReference type="PANTHER" id="PTHR43081:SF17">
    <property type="entry name" value="BLL5647 PROTEIN"/>
    <property type="match status" value="1"/>
</dbReference>
<dbReference type="PROSITE" id="PS51296">
    <property type="entry name" value="RIESKE"/>
    <property type="match status" value="1"/>
</dbReference>
<evidence type="ECO:0000256" key="2">
    <source>
        <dbReference type="ARBA" id="ARBA00022475"/>
    </source>
</evidence>
<name>A0A559TGZ8_9HYPH</name>
<keyword evidence="6" id="KW-0411">Iron-sulfur</keyword>
<evidence type="ECO:0000256" key="4">
    <source>
        <dbReference type="ARBA" id="ARBA00022723"/>
    </source>
</evidence>
<dbReference type="PROSITE" id="PS50125">
    <property type="entry name" value="GUANYLATE_CYCLASE_2"/>
    <property type="match status" value="1"/>
</dbReference>
<dbReference type="Proteomes" id="UP000319824">
    <property type="component" value="Unassembled WGS sequence"/>
</dbReference>
<dbReference type="InterPro" id="IPR001041">
    <property type="entry name" value="2Fe-2S_ferredoxin-type"/>
</dbReference>
<dbReference type="InterPro" id="IPR029787">
    <property type="entry name" value="Nucleotide_cyclase"/>
</dbReference>
<evidence type="ECO:0000313" key="11">
    <source>
        <dbReference type="EMBL" id="TVZ73885.1"/>
    </source>
</evidence>
<dbReference type="GO" id="GO:0035556">
    <property type="term" value="P:intracellular signal transduction"/>
    <property type="evidence" value="ECO:0007669"/>
    <property type="project" value="InterPro"/>
</dbReference>
<dbReference type="EMBL" id="VISO01000002">
    <property type="protein sequence ID" value="TVZ73885.1"/>
    <property type="molecule type" value="Genomic_DNA"/>
</dbReference>
<keyword evidence="5" id="KW-0408">Iron</keyword>
<dbReference type="CDD" id="cd00207">
    <property type="entry name" value="fer2"/>
    <property type="match status" value="1"/>
</dbReference>
<evidence type="ECO:0000256" key="1">
    <source>
        <dbReference type="ARBA" id="ARBA00004651"/>
    </source>
</evidence>
<dbReference type="InterPro" id="IPR036922">
    <property type="entry name" value="Rieske_2Fe-2S_sf"/>
</dbReference>
<dbReference type="SUPFAM" id="SSF54292">
    <property type="entry name" value="2Fe-2S ferredoxin-like"/>
    <property type="match status" value="1"/>
</dbReference>
<dbReference type="InterPro" id="IPR036010">
    <property type="entry name" value="2Fe-2S_ferredoxin-like_sf"/>
</dbReference>
<dbReference type="GO" id="GO:0004016">
    <property type="term" value="F:adenylate cyclase activity"/>
    <property type="evidence" value="ECO:0007669"/>
    <property type="project" value="UniProtKB-ARBA"/>
</dbReference>
<dbReference type="CDD" id="cd07302">
    <property type="entry name" value="CHD"/>
    <property type="match status" value="1"/>
</dbReference>
<evidence type="ECO:0000256" key="7">
    <source>
        <dbReference type="ARBA" id="ARBA00023136"/>
    </source>
</evidence>
<reference evidence="11 12" key="1">
    <citation type="submission" date="2019-06" db="EMBL/GenBank/DDBJ databases">
        <title>Pac Bio to generate improved reference genome sequences for organisms with transposon mutant libraries (support for FEBA project).</title>
        <authorList>
            <person name="Blow M."/>
        </authorList>
    </citation>
    <scope>NUCLEOTIDE SEQUENCE [LARGE SCALE GENOMIC DNA]</scope>
    <source>
        <strain evidence="11 12">USDA 1844</strain>
    </source>
</reference>
<dbReference type="InterPro" id="IPR050697">
    <property type="entry name" value="Adenylyl/Guanylyl_Cyclase_3/4"/>
</dbReference>
<keyword evidence="3" id="KW-0001">2Fe-2S</keyword>
<dbReference type="SUPFAM" id="SSF55073">
    <property type="entry name" value="Nucleotide cyclase"/>
    <property type="match status" value="1"/>
</dbReference>
<dbReference type="InterPro" id="IPR017941">
    <property type="entry name" value="Rieske_2Fe-2S"/>
</dbReference>